<dbReference type="InterPro" id="IPR012938">
    <property type="entry name" value="Glc/Sorbosone_DH"/>
</dbReference>
<dbReference type="SUPFAM" id="SSF50952">
    <property type="entry name" value="Soluble quinoprotein glucose dehydrogenase"/>
    <property type="match status" value="1"/>
</dbReference>
<evidence type="ECO:0000256" key="1">
    <source>
        <dbReference type="ARBA" id="ARBA00022617"/>
    </source>
</evidence>
<evidence type="ECO:0000259" key="5">
    <source>
        <dbReference type="PROSITE" id="PS51007"/>
    </source>
</evidence>
<dbReference type="Pfam" id="PF07995">
    <property type="entry name" value="GSDH"/>
    <property type="match status" value="1"/>
</dbReference>
<keyword evidence="1 4" id="KW-0349">Heme</keyword>
<name>A0ABT7YBN9_9BACT</name>
<keyword evidence="7" id="KW-1185">Reference proteome</keyword>
<dbReference type="Gene3D" id="1.10.760.10">
    <property type="entry name" value="Cytochrome c-like domain"/>
    <property type="match status" value="1"/>
</dbReference>
<keyword evidence="2 4" id="KW-0479">Metal-binding</keyword>
<sequence>MRNSRKTTSLYIFCLLITMVACQPKGNKIGADISQAQDQILAGKAIFQNQCSTCHNFKDNAIGPNLSGLTRQVDSEWIKGFIKNPSAFFDDEDERALALLATYKTPMPAFGSLSEPDLDALLSYMHTFATPAEQVALLENKNWIEEGIEDSGIRIEIEEFFQLPASDTVPPLAKMTKMEPIPGTDRLMINDQRVGIYEVIGSEPKLFLNLKDKMDKLVSKPGWGTGLGSFAFHPDYLENGLFYTAHTEPGGSAIPDTGYTDSLKVFMQWVLTEWKNEEPESTLFEGEFRELLRIDIPSQAHGMQELAFNPTAKKGEEDYGLLYIGFGDGGTVEQGFANISYNQGSDLYSSILRIDPLGRNSDNGKYGIPEVNPFFGQEGKAGEVYANGFRNPNRLFWDQVGNFYATDIGQHTIEEINRIEPGKFYGWPFREGTFEINPYGNFREIFPLKEGDGGLDVTYPIVQMEHDELAAIFAGYFVDEGVLSGNLIFGDILSGRLFHANFNENPRPTIYSWKVMVDGQEMTLAEMVGEGNRVDLKFGKDAEGNIYIMSKTEGKVFRMRL</sequence>
<dbReference type="EMBL" id="JAUEPH010000003">
    <property type="protein sequence ID" value="MDN3203945.1"/>
    <property type="molecule type" value="Genomic_DNA"/>
</dbReference>
<evidence type="ECO:0000256" key="3">
    <source>
        <dbReference type="ARBA" id="ARBA00023004"/>
    </source>
</evidence>
<dbReference type="PROSITE" id="PS51007">
    <property type="entry name" value="CYTC"/>
    <property type="match status" value="1"/>
</dbReference>
<dbReference type="RefSeq" id="WP_289999501.1">
    <property type="nucleotide sequence ID" value="NZ_JAUEPH010000003.1"/>
</dbReference>
<dbReference type="PANTHER" id="PTHR19328:SF13">
    <property type="entry name" value="HIPL1 PROTEIN"/>
    <property type="match status" value="1"/>
</dbReference>
<proteinExistence type="predicted"/>
<dbReference type="InterPro" id="IPR011042">
    <property type="entry name" value="6-blade_b-propeller_TolB-like"/>
</dbReference>
<feature type="domain" description="Cytochrome c" evidence="5">
    <location>
        <begin position="38"/>
        <end position="129"/>
    </location>
</feature>
<dbReference type="InterPro" id="IPR036909">
    <property type="entry name" value="Cyt_c-like_dom_sf"/>
</dbReference>
<dbReference type="PROSITE" id="PS51257">
    <property type="entry name" value="PROKAR_LIPOPROTEIN"/>
    <property type="match status" value="1"/>
</dbReference>
<reference evidence="6" key="1">
    <citation type="submission" date="2023-06" db="EMBL/GenBank/DDBJ databases">
        <title>Robiginitalea aurantiacus sp. nov. and Algoriphagus sediminis sp. nov., isolated from coastal sediment.</title>
        <authorList>
            <person name="Zhou Z.Y."/>
            <person name="An J."/>
            <person name="Jia Y.W."/>
            <person name="Du Z.J."/>
        </authorList>
    </citation>
    <scope>NUCLEOTIDE SEQUENCE</scope>
    <source>
        <strain evidence="6">C2-7</strain>
    </source>
</reference>
<protein>
    <submittedName>
        <fullName evidence="6">PQQ-dependent sugar dehydrogenase</fullName>
    </submittedName>
</protein>
<keyword evidence="3 4" id="KW-0408">Iron</keyword>
<dbReference type="Gene3D" id="2.120.10.30">
    <property type="entry name" value="TolB, C-terminal domain"/>
    <property type="match status" value="1"/>
</dbReference>
<organism evidence="6 7">
    <name type="scientific">Algoriphagus sediminis</name>
    <dbReference type="NCBI Taxonomy" id="3057113"/>
    <lineage>
        <taxon>Bacteria</taxon>
        <taxon>Pseudomonadati</taxon>
        <taxon>Bacteroidota</taxon>
        <taxon>Cytophagia</taxon>
        <taxon>Cytophagales</taxon>
        <taxon>Cyclobacteriaceae</taxon>
        <taxon>Algoriphagus</taxon>
    </lineage>
</organism>
<evidence type="ECO:0000313" key="6">
    <source>
        <dbReference type="EMBL" id="MDN3203945.1"/>
    </source>
</evidence>
<accession>A0ABT7YBN9</accession>
<dbReference type="InterPro" id="IPR009056">
    <property type="entry name" value="Cyt_c-like_dom"/>
</dbReference>
<dbReference type="InterPro" id="IPR011041">
    <property type="entry name" value="Quinoprot_gluc/sorb_DH_b-prop"/>
</dbReference>
<dbReference type="Pfam" id="PF13442">
    <property type="entry name" value="Cytochrome_CBB3"/>
    <property type="match status" value="1"/>
</dbReference>
<evidence type="ECO:0000256" key="2">
    <source>
        <dbReference type="ARBA" id="ARBA00022723"/>
    </source>
</evidence>
<dbReference type="PANTHER" id="PTHR19328">
    <property type="entry name" value="HEDGEHOG-INTERACTING PROTEIN"/>
    <property type="match status" value="1"/>
</dbReference>
<dbReference type="Proteomes" id="UP001171916">
    <property type="component" value="Unassembled WGS sequence"/>
</dbReference>
<dbReference type="SUPFAM" id="SSF46626">
    <property type="entry name" value="Cytochrome c"/>
    <property type="match status" value="1"/>
</dbReference>
<gene>
    <name evidence="6" type="ORF">QVH07_07275</name>
</gene>
<evidence type="ECO:0000256" key="4">
    <source>
        <dbReference type="PROSITE-ProRule" id="PRU00433"/>
    </source>
</evidence>
<evidence type="ECO:0000313" key="7">
    <source>
        <dbReference type="Proteomes" id="UP001171916"/>
    </source>
</evidence>
<comment type="caution">
    <text evidence="6">The sequence shown here is derived from an EMBL/GenBank/DDBJ whole genome shotgun (WGS) entry which is preliminary data.</text>
</comment>